<sequence length="165" mass="19151">MQCFKYITDEQKVTILNLFNDIGNKEKQDKFLGGSINVKSNNRRRPVTNEKPNRSFACDYKVRIKGTYEILVCKNAFCSLFGMGKTVVERISSNIKQNNPSPKDLLGKHANRSHEILVQIKTHIQSFPRLILHDNNEKRFLSPELSISKMYNLYLGKHEHDILEK</sequence>
<evidence type="ECO:0000313" key="1">
    <source>
        <dbReference type="EMBL" id="CAI6371781.1"/>
    </source>
</evidence>
<reference evidence="1 2" key="1">
    <citation type="submission" date="2023-01" db="EMBL/GenBank/DDBJ databases">
        <authorList>
            <person name="Whitehead M."/>
        </authorList>
    </citation>
    <scope>NUCLEOTIDE SEQUENCE [LARGE SCALE GENOMIC DNA]</scope>
</reference>
<proteinExistence type="predicted"/>
<keyword evidence="2" id="KW-1185">Reference proteome</keyword>
<accession>A0AAV0XX44</accession>
<dbReference type="Proteomes" id="UP001160148">
    <property type="component" value="Unassembled WGS sequence"/>
</dbReference>
<gene>
    <name evidence="1" type="ORF">MEUPH1_LOCUS25742</name>
</gene>
<name>A0AAV0XX44_9HEMI</name>
<dbReference type="EMBL" id="CARXXK010001015">
    <property type="protein sequence ID" value="CAI6371781.1"/>
    <property type="molecule type" value="Genomic_DNA"/>
</dbReference>
<protein>
    <submittedName>
        <fullName evidence="1">Uncharacterized protein</fullName>
    </submittedName>
</protein>
<organism evidence="1 2">
    <name type="scientific">Macrosiphum euphorbiae</name>
    <name type="common">potato aphid</name>
    <dbReference type="NCBI Taxonomy" id="13131"/>
    <lineage>
        <taxon>Eukaryota</taxon>
        <taxon>Metazoa</taxon>
        <taxon>Ecdysozoa</taxon>
        <taxon>Arthropoda</taxon>
        <taxon>Hexapoda</taxon>
        <taxon>Insecta</taxon>
        <taxon>Pterygota</taxon>
        <taxon>Neoptera</taxon>
        <taxon>Paraneoptera</taxon>
        <taxon>Hemiptera</taxon>
        <taxon>Sternorrhyncha</taxon>
        <taxon>Aphidomorpha</taxon>
        <taxon>Aphidoidea</taxon>
        <taxon>Aphididae</taxon>
        <taxon>Macrosiphini</taxon>
        <taxon>Macrosiphum</taxon>
    </lineage>
</organism>
<dbReference type="AlphaFoldDB" id="A0AAV0XX44"/>
<evidence type="ECO:0000313" key="2">
    <source>
        <dbReference type="Proteomes" id="UP001160148"/>
    </source>
</evidence>
<comment type="caution">
    <text evidence="1">The sequence shown here is derived from an EMBL/GenBank/DDBJ whole genome shotgun (WGS) entry which is preliminary data.</text>
</comment>